<keyword evidence="1" id="KW-0812">Transmembrane</keyword>
<reference evidence="2 3" key="1">
    <citation type="journal article" date="2016" name="Nat. Commun.">
        <title>Thousands of microbial genomes shed light on interconnected biogeochemical processes in an aquifer system.</title>
        <authorList>
            <person name="Anantharaman K."/>
            <person name="Brown C.T."/>
            <person name="Hug L.A."/>
            <person name="Sharon I."/>
            <person name="Castelle C.J."/>
            <person name="Probst A.J."/>
            <person name="Thomas B.C."/>
            <person name="Singh A."/>
            <person name="Wilkins M.J."/>
            <person name="Karaoz U."/>
            <person name="Brodie E.L."/>
            <person name="Williams K.H."/>
            <person name="Hubbard S.S."/>
            <person name="Banfield J.F."/>
        </authorList>
    </citation>
    <scope>NUCLEOTIDE SEQUENCE [LARGE SCALE GENOMIC DNA]</scope>
</reference>
<keyword evidence="1" id="KW-0472">Membrane</keyword>
<feature type="transmembrane region" description="Helical" evidence="1">
    <location>
        <begin position="391"/>
        <end position="413"/>
    </location>
</feature>
<accession>A0A1F8GDZ5</accession>
<keyword evidence="1" id="KW-1133">Transmembrane helix</keyword>
<evidence type="ECO:0000313" key="2">
    <source>
        <dbReference type="EMBL" id="OGN23597.1"/>
    </source>
</evidence>
<dbReference type="STRING" id="1802694.A2918_00820"/>
<organism evidence="2 3">
    <name type="scientific">Candidatus Yanofskybacteria bacterium RIFCSPLOWO2_01_FULL_42_49</name>
    <dbReference type="NCBI Taxonomy" id="1802694"/>
    <lineage>
        <taxon>Bacteria</taxon>
        <taxon>Candidatus Yanofskyibacteriota</taxon>
    </lineage>
</organism>
<protein>
    <recommendedName>
        <fullName evidence="4">DUF4012 domain-containing protein</fullName>
    </recommendedName>
</protein>
<evidence type="ECO:0000256" key="1">
    <source>
        <dbReference type="SAM" id="Phobius"/>
    </source>
</evidence>
<evidence type="ECO:0000313" key="3">
    <source>
        <dbReference type="Proteomes" id="UP000178227"/>
    </source>
</evidence>
<gene>
    <name evidence="2" type="ORF">A2918_00820</name>
</gene>
<dbReference type="EMBL" id="MGKI01000001">
    <property type="protein sequence ID" value="OGN23597.1"/>
    <property type="molecule type" value="Genomic_DNA"/>
</dbReference>
<dbReference type="AlphaFoldDB" id="A0A1F8GDZ5"/>
<name>A0A1F8GDZ5_9BACT</name>
<dbReference type="InterPro" id="IPR025101">
    <property type="entry name" value="DUF4012"/>
</dbReference>
<proteinExistence type="predicted"/>
<dbReference type="Pfam" id="PF13196">
    <property type="entry name" value="DUF4012"/>
    <property type="match status" value="1"/>
</dbReference>
<sequence length="1036" mass="115800">MSHRDKLRSDLLEEDLRSDLESGRKGTGTKCCSTRRQYRDRDGHFSTGINKVFQGIIRAVFSENQNILKFLFDIKPVDKTGRVDVGKITRVMPVVDLGNPSMRLRVNQKPAKNLNKKAPTDATSSILMNSVGAAYSTEFPGCHLIGILSQPKLKSSESVDNQKPRFGEVVGSVDGTGFAPVGSLVATQDRHYTPPTVKLSYQRPTRKENPSRLLEKYLNSKLSIKKELTAIGAKVEMGGADAKPRYRQIFVRQKFGIMNNELGITNQDHNSLFKIQDSESNEKYETALKQINERITSSSEGIIGEPREIYPFELTTSQVGTTCDVPVSPSFVKDFERAQPEIESWIRHARSARNFQFPIRQLADNFQSISKFQIPKLRLPKLGFKILNKSLLSYFLTFLLVFIVLASFGRYGVNIKNEIVKESNSAVASLEQAEKSLKVFDFESASNNFAGAYEEFSKAGENLNFVGASITSLFAGLPGAGKLKSAKNLIEAGKLLAEAGKSMSEAVNSLAQTGAILKITNNQSPITNNIFSNLKKSLTISNKNLSKASALLSDISPDALPEGKRGAFLEFQSKLPELEGIVSDAVEYASFLERFLSTGLTTSDGRGTSDVTKKYLVLFQNDSELRTTGGFPGTYGVVTFKDGQLLDILVDDVYNLDGQLKENIIPPKQLQHITPTWGMRDANWFIDFSISAQKVMEFFKKEAGYEVDGVLTLGPGIISEILKVVGPVEMPEYGSVINDENFVSTIQEEIEYGDNRQQPKKIVMDMAPKLLEKISSADRGQWLDIFNIFVAGLDKKDILMYFKDLSLENFVAEKEFGGLVKNTEEDYLMVTFTNIKGSKTDRVTDNSLKLNSQFTIHNSQPAIKHKLTITRQHNGGDTKYGFYNKQNPAFVRVLVPKGTELISVSGNSTPNFRPLVSYLGDEFRKDKDLFKLESDFVFNEENNTWIYEESGKTGFAFWLITDPGKQKTVELEYIVPFDYASSFAEASADRQGEPYGIYIQKQPGLEVDNFEFNASGKHIYNREFDRDLEFKLVVDN</sequence>
<comment type="caution">
    <text evidence="2">The sequence shown here is derived from an EMBL/GenBank/DDBJ whole genome shotgun (WGS) entry which is preliminary data.</text>
</comment>
<evidence type="ECO:0008006" key="4">
    <source>
        <dbReference type="Google" id="ProtNLM"/>
    </source>
</evidence>
<dbReference type="Proteomes" id="UP000178227">
    <property type="component" value="Unassembled WGS sequence"/>
</dbReference>